<dbReference type="Gene3D" id="3.40.50.300">
    <property type="entry name" value="P-loop containing nucleotide triphosphate hydrolases"/>
    <property type="match status" value="1"/>
</dbReference>
<dbReference type="SUPFAM" id="SSF52540">
    <property type="entry name" value="P-loop containing nucleoside triphosphate hydrolases"/>
    <property type="match status" value="1"/>
</dbReference>
<dbReference type="NCBIfam" id="NF042913">
    <property type="entry name" value="CyRepA1"/>
    <property type="match status" value="1"/>
</dbReference>
<feature type="region of interest" description="Disordered" evidence="1">
    <location>
        <begin position="1030"/>
        <end position="1073"/>
    </location>
</feature>
<organism evidence="3 4">
    <name type="scientific">Burkholderia sola</name>
    <dbReference type="NCBI Taxonomy" id="2843302"/>
    <lineage>
        <taxon>Bacteria</taxon>
        <taxon>Pseudomonadati</taxon>
        <taxon>Pseudomonadota</taxon>
        <taxon>Betaproteobacteria</taxon>
        <taxon>Burkholderiales</taxon>
        <taxon>Burkholderiaceae</taxon>
        <taxon>Burkholderia</taxon>
        <taxon>Burkholderia cepacia complex</taxon>
    </lineage>
</organism>
<feature type="compositionally biased region" description="Basic and acidic residues" evidence="1">
    <location>
        <begin position="1030"/>
        <end position="1044"/>
    </location>
</feature>
<dbReference type="EMBL" id="JBEWCH010000011">
    <property type="protein sequence ID" value="MET1476331.1"/>
    <property type="molecule type" value="Genomic_DNA"/>
</dbReference>
<dbReference type="InterPro" id="IPR049996">
    <property type="entry name" value="Slr7037-like"/>
</dbReference>
<dbReference type="InterPro" id="IPR027417">
    <property type="entry name" value="P-loop_NTPase"/>
</dbReference>
<name>A0ABV2CB36_9BURK</name>
<evidence type="ECO:0000256" key="1">
    <source>
        <dbReference type="SAM" id="MobiDB-lite"/>
    </source>
</evidence>
<comment type="caution">
    <text evidence="3">The sequence shown here is derived from an EMBL/GenBank/DDBJ whole genome shotgun (WGS) entry which is preliminary data.</text>
</comment>
<accession>A0ABV2CB36</accession>
<sequence>MVRKEVRSASQPRQIAVETSDAHDSSSPISVSSIATLKVAINRHVKNKIVPGHDIGWSHATYKFVNRELAPEEFIGEVMSGFAFCAWLKGPRKSKNFECMQVLAVDIDCGLTIDEVLAHPFFQKFGWFIYTTPSHRPDAHRFRIVFLMEKPVETEQRMKLAYTGIVRMFGGDRSCTDASRLFYGSENCEVHRVDRMLPLEQVEYVIELGENEIHNDGRAISANGLANSRSSVALDSNEMITTDGDGTYLLRELTRGVRVFCPRHVDKHASAFVVTSRAGQNGVYCSACAQTFWPQWNRRSHLHEYDFYSFEDGLIEIDYEEQQHPSELLDDGAPAEYREMTDEKSVFTRDTRFLNQAGLPDLSDGVNCVRSPKGTGKTQWLEDVVPRYKAEGKSVLLIVHRQALAESLADRLKMHCYLKKLDYFQDRTAILRYCVVCLDSLSHYLNASRNKYDVVLIDESEQVFSHVLSSTLAGKRKPCFEMLHLYIRRAKQVVLCDADLGWLTFNVTALLRDDKGPVRFYVNRFRKNLDPAQPRYVVHLYNSDATLTDYTISVVGGGGKQFIACNSKDRAKALKRLLHQRFGDQIRIVIITSDNSTTEEGRNFIATIKETSARYDVLIVSPSVGTGVDINIPDELPQFTHVIGFFEAAVTTHFEMDQQLARVRNMHEQHVWISSARLYLEYEVDAIRQSILSRGELPEVLKGFDWHGRPEYHENDKLIEVYAQVKSMRHASLNNVREHFIELKKREGWEIREAEHELTLDPKKLQKEYYGAKKLVVVEEFMAIASAGSISRKRYHELCDKQTVTINEKAQIARHQIEQFYGVKEVTVDLARLDNRGRFRECVWFYSVFFANKYQRNQFALYEQGVSVTERDDYVRKCKLLKTLLRAAGVLDENGQLDTFAEFESRTLGAFIDAVELHVQQIGLVLQARVRDDLRDKPMLQLKGFLKMLGLDTTKTSKYEGVKKIYKYMLDLESIELMEGYRKSFVKRMTEVRVQQNLLDGGNMMVVTETPEKPRRMKFVHVDAKPAKKWEELTPRQRRQELLKTPRTPKPQPIEPNPFDRDEGIIPLKPIDD</sequence>
<evidence type="ECO:0000313" key="4">
    <source>
        <dbReference type="Proteomes" id="UP001548587"/>
    </source>
</evidence>
<dbReference type="RefSeq" id="WP_209926520.1">
    <property type="nucleotide sequence ID" value="NZ_JBEWCH010000011.1"/>
</dbReference>
<gene>
    <name evidence="3" type="ORF">ABXL37_18925</name>
</gene>
<dbReference type="InterPro" id="IPR003450">
    <property type="entry name" value="Replication_origin-bd"/>
</dbReference>
<dbReference type="Proteomes" id="UP001548587">
    <property type="component" value="Unassembled WGS sequence"/>
</dbReference>
<dbReference type="Pfam" id="PF02399">
    <property type="entry name" value="Herpes_ori_bp"/>
    <property type="match status" value="1"/>
</dbReference>
<proteinExistence type="predicted"/>
<feature type="compositionally biased region" description="Basic and acidic residues" evidence="1">
    <location>
        <begin position="1058"/>
        <end position="1073"/>
    </location>
</feature>
<evidence type="ECO:0000259" key="2">
    <source>
        <dbReference type="Pfam" id="PF02399"/>
    </source>
</evidence>
<evidence type="ECO:0000313" key="3">
    <source>
        <dbReference type="EMBL" id="MET1476331.1"/>
    </source>
</evidence>
<feature type="domain" description="Replication origin-binding protein" evidence="2">
    <location>
        <begin position="365"/>
        <end position="515"/>
    </location>
</feature>
<keyword evidence="4" id="KW-1185">Reference proteome</keyword>
<protein>
    <submittedName>
        <fullName evidence="3">Plasmid replication protein, CyRepA1 family</fullName>
    </submittedName>
</protein>
<feature type="region of interest" description="Disordered" evidence="1">
    <location>
        <begin position="1"/>
        <end position="28"/>
    </location>
</feature>
<reference evidence="3 4" key="1">
    <citation type="submission" date="2024-06" db="EMBL/GenBank/DDBJ databases">
        <title>Burkholderia sola in Mexico.</title>
        <authorList>
            <person name="Estrada P."/>
        </authorList>
    </citation>
    <scope>NUCLEOTIDE SEQUENCE [LARGE SCALE GENOMIC DNA]</scope>
    <source>
        <strain evidence="3 4">CpTa8-5</strain>
    </source>
</reference>